<accession>A0A0F6AD65</accession>
<evidence type="ECO:0000313" key="1">
    <source>
        <dbReference type="EMBL" id="KKE84162.1"/>
    </source>
</evidence>
<proteinExistence type="predicted"/>
<protein>
    <submittedName>
        <fullName evidence="1">Uncharacterized protein</fullName>
    </submittedName>
</protein>
<dbReference type="EMBL" id="AUXW01000138">
    <property type="protein sequence ID" value="KKE84162.1"/>
    <property type="molecule type" value="Genomic_DNA"/>
</dbReference>
<dbReference type="PATRIC" id="fig|1129367.4.peg.1717"/>
<dbReference type="RefSeq" id="WP_052960924.1">
    <property type="nucleotide sequence ID" value="NZ_AUXW01000138.1"/>
</dbReference>
<sequence>MLIQMKEENGKLEINDTLVHGKEIEIRGNELIVDGKQLKIDTDKEISIHIHGNVENLGVLHGCVEVHNATTVICRSGDVICGDVVGSVTNTFGNIECGEVEGSVSTIVGDVNHGKIVPGLF</sequence>
<name>A0A0F6AD65_9GAMM</name>
<evidence type="ECO:0000313" key="2">
    <source>
        <dbReference type="Proteomes" id="UP000033434"/>
    </source>
</evidence>
<reference evidence="1 2" key="1">
    <citation type="journal article" date="2015" name="BMC Genomics">
        <title>Genome mining reveals unlocked bioactive potential of marine Gram-negative bacteria.</title>
        <authorList>
            <person name="Machado H."/>
            <person name="Sonnenschein E.C."/>
            <person name="Melchiorsen J."/>
            <person name="Gram L."/>
        </authorList>
    </citation>
    <scope>NUCLEOTIDE SEQUENCE [LARGE SCALE GENOMIC DNA]</scope>
    <source>
        <strain evidence="1 2">S4054</strain>
    </source>
</reference>
<comment type="caution">
    <text evidence="1">The sequence shown here is derived from an EMBL/GenBank/DDBJ whole genome shotgun (WGS) entry which is preliminary data.</text>
</comment>
<gene>
    <name evidence="1" type="ORF">N479_09695</name>
</gene>
<dbReference type="Proteomes" id="UP000033434">
    <property type="component" value="Unassembled WGS sequence"/>
</dbReference>
<dbReference type="AlphaFoldDB" id="A0A0F6AD65"/>
<organism evidence="1 2">
    <name type="scientific">Pseudoalteromonas luteoviolacea S4054</name>
    <dbReference type="NCBI Taxonomy" id="1129367"/>
    <lineage>
        <taxon>Bacteria</taxon>
        <taxon>Pseudomonadati</taxon>
        <taxon>Pseudomonadota</taxon>
        <taxon>Gammaproteobacteria</taxon>
        <taxon>Alteromonadales</taxon>
        <taxon>Pseudoalteromonadaceae</taxon>
        <taxon>Pseudoalteromonas</taxon>
    </lineage>
</organism>